<dbReference type="GO" id="GO:0046872">
    <property type="term" value="F:metal ion binding"/>
    <property type="evidence" value="ECO:0007669"/>
    <property type="project" value="UniProtKB-KW"/>
</dbReference>
<feature type="non-terminal residue" evidence="7">
    <location>
        <position position="1"/>
    </location>
</feature>
<evidence type="ECO:0000256" key="2">
    <source>
        <dbReference type="ARBA" id="ARBA00022737"/>
    </source>
</evidence>
<evidence type="ECO:0000313" key="7">
    <source>
        <dbReference type="EMBL" id="GMT14607.1"/>
    </source>
</evidence>
<dbReference type="SUPFAM" id="SSF57716">
    <property type="entry name" value="Glucocorticoid receptor-like (DNA-binding domain)"/>
    <property type="match status" value="1"/>
</dbReference>
<dbReference type="EMBL" id="BTSY01000002">
    <property type="protein sequence ID" value="GMT14607.1"/>
    <property type="molecule type" value="Genomic_DNA"/>
</dbReference>
<protein>
    <recommendedName>
        <fullName evidence="6">LIM zinc-binding domain-containing protein</fullName>
    </recommendedName>
</protein>
<keyword evidence="8" id="KW-1185">Reference proteome</keyword>
<keyword evidence="3 5" id="KW-0862">Zinc</keyword>
<dbReference type="InterPro" id="IPR001781">
    <property type="entry name" value="Znf_LIM"/>
</dbReference>
<keyword evidence="4 5" id="KW-0440">LIM domain</keyword>
<dbReference type="PANTHER" id="PTHR24205:SF16">
    <property type="entry name" value="GH01042P-RELATED"/>
    <property type="match status" value="1"/>
</dbReference>
<comment type="caution">
    <text evidence="7">The sequence shown here is derived from an EMBL/GenBank/DDBJ whole genome shotgun (WGS) entry which is preliminary data.</text>
</comment>
<name>A0AAV5V8Q4_9BILA</name>
<feature type="domain" description="LIM zinc-binding" evidence="6">
    <location>
        <begin position="82"/>
        <end position="142"/>
    </location>
</feature>
<keyword evidence="2" id="KW-0677">Repeat</keyword>
<gene>
    <name evidence="7" type="ORF">PFISCL1PPCAC_5904</name>
</gene>
<dbReference type="AlphaFoldDB" id="A0AAV5V8Q4"/>
<sequence>SFPSSRMVVCGECGSGLQAEPAIYSAHQLWHEGHFKCRGCTRIIHEDEQYALVMDEDGCPKEVSQCEPYSLCRKCFEQRSSVKCHGCSRGIVSTRYVEAGGRMWHSYCFVCAFCQLEVADSYVHDEDGRPLHSICFLDRATKAAIVDEGARLAI</sequence>
<dbReference type="Gene3D" id="2.10.110.10">
    <property type="entry name" value="Cysteine Rich Protein"/>
    <property type="match status" value="2"/>
</dbReference>
<dbReference type="SMART" id="SM00132">
    <property type="entry name" value="LIM"/>
    <property type="match status" value="2"/>
</dbReference>
<dbReference type="PANTHER" id="PTHR24205">
    <property type="entry name" value="FOUR AND A HALF LIM DOMAINS PROTEIN"/>
    <property type="match status" value="1"/>
</dbReference>
<evidence type="ECO:0000256" key="3">
    <source>
        <dbReference type="ARBA" id="ARBA00022833"/>
    </source>
</evidence>
<dbReference type="CDD" id="cd08368">
    <property type="entry name" value="LIM"/>
    <property type="match status" value="1"/>
</dbReference>
<accession>A0AAV5V8Q4</accession>
<organism evidence="7 8">
    <name type="scientific">Pristionchus fissidentatus</name>
    <dbReference type="NCBI Taxonomy" id="1538716"/>
    <lineage>
        <taxon>Eukaryota</taxon>
        <taxon>Metazoa</taxon>
        <taxon>Ecdysozoa</taxon>
        <taxon>Nematoda</taxon>
        <taxon>Chromadorea</taxon>
        <taxon>Rhabditida</taxon>
        <taxon>Rhabditina</taxon>
        <taxon>Diplogasteromorpha</taxon>
        <taxon>Diplogasteroidea</taxon>
        <taxon>Neodiplogasteridae</taxon>
        <taxon>Pristionchus</taxon>
    </lineage>
</organism>
<evidence type="ECO:0000256" key="5">
    <source>
        <dbReference type="PROSITE-ProRule" id="PRU00125"/>
    </source>
</evidence>
<dbReference type="GO" id="GO:0005634">
    <property type="term" value="C:nucleus"/>
    <property type="evidence" value="ECO:0007669"/>
    <property type="project" value="TreeGrafter"/>
</dbReference>
<evidence type="ECO:0000256" key="4">
    <source>
        <dbReference type="ARBA" id="ARBA00023038"/>
    </source>
</evidence>
<evidence type="ECO:0000256" key="1">
    <source>
        <dbReference type="ARBA" id="ARBA00022723"/>
    </source>
</evidence>
<dbReference type="Pfam" id="PF00412">
    <property type="entry name" value="LIM"/>
    <property type="match status" value="1"/>
</dbReference>
<dbReference type="Proteomes" id="UP001432322">
    <property type="component" value="Unassembled WGS sequence"/>
</dbReference>
<keyword evidence="1 5" id="KW-0479">Metal-binding</keyword>
<dbReference type="GO" id="GO:0030018">
    <property type="term" value="C:Z disc"/>
    <property type="evidence" value="ECO:0007669"/>
    <property type="project" value="TreeGrafter"/>
</dbReference>
<dbReference type="GO" id="GO:0003712">
    <property type="term" value="F:transcription coregulator activity"/>
    <property type="evidence" value="ECO:0007669"/>
    <property type="project" value="TreeGrafter"/>
</dbReference>
<evidence type="ECO:0000313" key="8">
    <source>
        <dbReference type="Proteomes" id="UP001432322"/>
    </source>
</evidence>
<dbReference type="PROSITE" id="PS00478">
    <property type="entry name" value="LIM_DOMAIN_1"/>
    <property type="match status" value="2"/>
</dbReference>
<dbReference type="PROSITE" id="PS50023">
    <property type="entry name" value="LIM_DOMAIN_2"/>
    <property type="match status" value="1"/>
</dbReference>
<proteinExistence type="predicted"/>
<reference evidence="7" key="1">
    <citation type="submission" date="2023-10" db="EMBL/GenBank/DDBJ databases">
        <title>Genome assembly of Pristionchus species.</title>
        <authorList>
            <person name="Yoshida K."/>
            <person name="Sommer R.J."/>
        </authorList>
    </citation>
    <scope>NUCLEOTIDE SEQUENCE</scope>
    <source>
        <strain evidence="7">RS5133</strain>
    </source>
</reference>
<evidence type="ECO:0000259" key="6">
    <source>
        <dbReference type="PROSITE" id="PS50023"/>
    </source>
</evidence>